<evidence type="ECO:0000313" key="1">
    <source>
        <dbReference type="EMBL" id="CCH67082.1"/>
    </source>
</evidence>
<dbReference type="GO" id="GO:0006355">
    <property type="term" value="P:regulation of DNA-templated transcription"/>
    <property type="evidence" value="ECO:0007669"/>
    <property type="project" value="InterPro"/>
</dbReference>
<dbReference type="InterPro" id="IPR013321">
    <property type="entry name" value="Arc_rbn_hlx_hlx"/>
</dbReference>
<protein>
    <submittedName>
        <fullName evidence="1">Helix-turn-helix protein, CopG</fullName>
    </submittedName>
</protein>
<dbReference type="OrthoDB" id="514865at2"/>
<dbReference type="Gene3D" id="1.10.1220.10">
    <property type="entry name" value="Met repressor-like"/>
    <property type="match status" value="1"/>
</dbReference>
<sequence>MNKRPNINRFDGLIEVVRSRQNRHESRAGLEQFVCKTKSTDPNYVRTTFYIPKSLHRRLKSFAASQERQMSDIVIELLQQWILTNEQ</sequence>
<comment type="caution">
    <text evidence="1">The sequence shown here is derived from an EMBL/GenBank/DDBJ whole genome shotgun (WGS) entry which is preliminary data.</text>
</comment>
<reference evidence="1 2" key="1">
    <citation type="submission" date="2012-05" db="EMBL/GenBank/DDBJ databases">
        <authorList>
            <person name="Hilton J."/>
        </authorList>
    </citation>
    <scope>NUCLEOTIDE SEQUENCE [LARGE SCALE GENOMIC DNA]</scope>
    <source>
        <strain evidence="1 2">HH01</strain>
    </source>
</reference>
<gene>
    <name evidence="1" type="ORF">RINTHH_9270</name>
</gene>
<dbReference type="RefSeq" id="WP_008233226.1">
    <property type="nucleotide sequence ID" value="NZ_CAIY01000033.1"/>
</dbReference>
<keyword evidence="2" id="KW-1185">Reference proteome</keyword>
<dbReference type="AlphaFoldDB" id="M1WYV8"/>
<dbReference type="EMBL" id="CAIY01000033">
    <property type="protein sequence ID" value="CCH67082.1"/>
    <property type="molecule type" value="Genomic_DNA"/>
</dbReference>
<proteinExistence type="predicted"/>
<evidence type="ECO:0000313" key="2">
    <source>
        <dbReference type="Proteomes" id="UP000053051"/>
    </source>
</evidence>
<name>M1WYV8_9NOST</name>
<dbReference type="Proteomes" id="UP000053051">
    <property type="component" value="Unassembled WGS sequence"/>
</dbReference>
<dbReference type="InterPro" id="IPR010985">
    <property type="entry name" value="Ribbon_hlx_hlx"/>
</dbReference>
<dbReference type="SUPFAM" id="SSF47598">
    <property type="entry name" value="Ribbon-helix-helix"/>
    <property type="match status" value="1"/>
</dbReference>
<accession>M1WYV8</accession>
<organism evidence="1 2">
    <name type="scientific">Richelia intracellularis HH01</name>
    <dbReference type="NCBI Taxonomy" id="1165094"/>
    <lineage>
        <taxon>Bacteria</taxon>
        <taxon>Bacillati</taxon>
        <taxon>Cyanobacteriota</taxon>
        <taxon>Cyanophyceae</taxon>
        <taxon>Nostocales</taxon>
        <taxon>Nostocaceae</taxon>
        <taxon>Richelia</taxon>
    </lineage>
</organism>
<reference evidence="2" key="2">
    <citation type="submission" date="2016-01" db="EMBL/GenBank/DDBJ databases">
        <title>Diatom-associated endosymboitic cyanobacterium lacks core nitrogen metabolism enzymes.</title>
        <authorList>
            <person name="Hilton J.A."/>
            <person name="Foster R.A."/>
            <person name="Tripp H.J."/>
            <person name="Carter B.J."/>
            <person name="Zehr J.P."/>
            <person name="Villareal T.A."/>
        </authorList>
    </citation>
    <scope>NUCLEOTIDE SEQUENCE [LARGE SCALE GENOMIC DNA]</scope>
    <source>
        <strain evidence="2">HH01</strain>
    </source>
</reference>